<dbReference type="EMBL" id="JAPMXC010000005">
    <property type="protein sequence ID" value="MCY0388539.1"/>
    <property type="molecule type" value="Genomic_DNA"/>
</dbReference>
<keyword evidence="8" id="KW-0251">Elongation factor</keyword>
<evidence type="ECO:0000256" key="7">
    <source>
        <dbReference type="ARBA" id="ARBA00048472"/>
    </source>
</evidence>
<evidence type="ECO:0000313" key="9">
    <source>
        <dbReference type="Proteomes" id="UP001082899"/>
    </source>
</evidence>
<evidence type="ECO:0000256" key="6">
    <source>
        <dbReference type="ARBA" id="ARBA00030025"/>
    </source>
</evidence>
<evidence type="ECO:0000256" key="3">
    <source>
        <dbReference type="ARBA" id="ARBA00024303"/>
    </source>
</evidence>
<evidence type="ECO:0000313" key="8">
    <source>
        <dbReference type="EMBL" id="MCY0388539.1"/>
    </source>
</evidence>
<dbReference type="NCBIfam" id="TIGR03837">
    <property type="entry name" value="efp_Arg_rhamno"/>
    <property type="match status" value="1"/>
</dbReference>
<dbReference type="GO" id="GO:0003746">
    <property type="term" value="F:translation elongation factor activity"/>
    <property type="evidence" value="ECO:0007669"/>
    <property type="project" value="UniProtKB-KW"/>
</dbReference>
<dbReference type="PIRSF" id="PIRSF015557">
    <property type="entry name" value="UCP015557"/>
    <property type="match status" value="1"/>
</dbReference>
<name>A0ABT3ZPR2_9BURK</name>
<accession>A0ABT3ZPR2</accession>
<organism evidence="8 9">
    <name type="scientific">Robbsia betulipollinis</name>
    <dbReference type="NCBI Taxonomy" id="2981849"/>
    <lineage>
        <taxon>Bacteria</taxon>
        <taxon>Pseudomonadati</taxon>
        <taxon>Pseudomonadota</taxon>
        <taxon>Betaproteobacteria</taxon>
        <taxon>Burkholderiales</taxon>
        <taxon>Burkholderiaceae</taxon>
        <taxon>Robbsia</taxon>
    </lineage>
</organism>
<keyword evidence="9" id="KW-1185">Reference proteome</keyword>
<gene>
    <name evidence="8" type="primary">earP</name>
    <name evidence="8" type="ORF">OVY01_15235</name>
</gene>
<dbReference type="InterPro" id="IPR016633">
    <property type="entry name" value="EarP"/>
</dbReference>
<comment type="caution">
    <text evidence="8">The sequence shown here is derived from an EMBL/GenBank/DDBJ whole genome shotgun (WGS) entry which is preliminary data.</text>
</comment>
<dbReference type="Proteomes" id="UP001082899">
    <property type="component" value="Unassembled WGS sequence"/>
</dbReference>
<comment type="catalytic activity">
    <reaction evidence="7">
        <text>dTDP-beta-L-rhamnose + L-arginyl-[protein] = N(omega)-(alpha-L-rhamnosyl)-L-arginyl-[protein] + dTDP + H(+)</text>
        <dbReference type="Rhea" id="RHEA:66692"/>
        <dbReference type="Rhea" id="RHEA-COMP:10532"/>
        <dbReference type="Rhea" id="RHEA-COMP:17096"/>
        <dbReference type="ChEBI" id="CHEBI:15378"/>
        <dbReference type="ChEBI" id="CHEBI:29965"/>
        <dbReference type="ChEBI" id="CHEBI:57510"/>
        <dbReference type="ChEBI" id="CHEBI:58369"/>
        <dbReference type="ChEBI" id="CHEBI:167445"/>
    </reaction>
    <physiologicalReaction direction="left-to-right" evidence="7">
        <dbReference type="Rhea" id="RHEA:66693"/>
    </physiologicalReaction>
</comment>
<evidence type="ECO:0000256" key="5">
    <source>
        <dbReference type="ARBA" id="ARBA00024416"/>
    </source>
</evidence>
<comment type="function">
    <text evidence="3">Protein-arginine rhamnosyltransferase that catalyzes the transfer of a single rhamnose to elongation factor P (EF-P) on 'Lys-32', a modification required for EF-P-dependent rescue of polyproline stalled ribosomes.</text>
</comment>
<sequence>MSAPLRCDLFCTVIDNYGDAGVCWRLARQLADEYGWRVRLFIDVPAALAALLQTSLPPLRDEPETHDGHVIDDVIVAPWPAPRANTGNGAAPDTAAQVPDVVIEAFACELPAHYVQAMAQRERAPVWINLDYLSAEDWVKSCHLGRSPHPRLALEKTFFFPGFAPGTGGLLRERGFDRQRQAFLGDAAARTAFWKRLDVAPPSAPTRLITLFAYENPALASLLAQWSRGDEDILLLVPEGRISVAVAGFFGLPAFAAGTRARRGRLSAQALPFIDQPAYDRLLWQADLNFVRGEDSFVRAQWAERPFVWHIYPQSDAAHLDKLDAALSAYTRGLPDAAAAAVAGFWRAWNGATCAGGASPDTTCAPASVAPDWQAWRRSDAALRAHARPWVDTLRQAGSLAANLAELVESRLK</sequence>
<comment type="similarity">
    <text evidence="4">Belongs to the glycosyltransferase 104 family.</text>
</comment>
<keyword evidence="8" id="KW-0648">Protein biosynthesis</keyword>
<reference evidence="8" key="1">
    <citation type="submission" date="2022-11" db="EMBL/GenBank/DDBJ databases">
        <title>Robbsia betulipollinis sp. nov., isolated from pollen of birch (Betula pendula).</title>
        <authorList>
            <person name="Shi H."/>
            <person name="Ambika Manirajan B."/>
            <person name="Ratering S."/>
            <person name="Geissler-Plaum R."/>
            <person name="Schnell S."/>
        </authorList>
    </citation>
    <scope>NUCLEOTIDE SEQUENCE</scope>
    <source>
        <strain evidence="8">Bb-Pol-6</strain>
    </source>
</reference>
<keyword evidence="2" id="KW-0808">Transferase</keyword>
<evidence type="ECO:0000256" key="1">
    <source>
        <dbReference type="ARBA" id="ARBA00022676"/>
    </source>
</evidence>
<dbReference type="Pfam" id="PF10093">
    <property type="entry name" value="EarP"/>
    <property type="match status" value="1"/>
</dbReference>
<protein>
    <recommendedName>
        <fullName evidence="5">Protein-arginine rhamnosyltransferase</fullName>
    </recommendedName>
    <alternativeName>
        <fullName evidence="6">EF-P arginine rhamnosyltransferase</fullName>
    </alternativeName>
</protein>
<keyword evidence="1" id="KW-0328">Glycosyltransferase</keyword>
<evidence type="ECO:0000256" key="4">
    <source>
        <dbReference type="ARBA" id="ARBA00024346"/>
    </source>
</evidence>
<dbReference type="RefSeq" id="WP_267848432.1">
    <property type="nucleotide sequence ID" value="NZ_JAPMXC010000005.1"/>
</dbReference>
<proteinExistence type="inferred from homology"/>
<evidence type="ECO:0000256" key="2">
    <source>
        <dbReference type="ARBA" id="ARBA00022679"/>
    </source>
</evidence>